<name>A0ABR4D607_9PEZI</name>
<dbReference type="InterPro" id="IPR002110">
    <property type="entry name" value="Ankyrin_rpt"/>
</dbReference>
<sequence>MPSRSTKFRPGRPAVVTDDSFQGLDGTDGCLKKLTLHGRRPSVAAASRPCSMSSSPTSTTTAGTTASGSRIGRPPQWTVSRSRKLARLYLYSTLPIDKIIQVLKDDAFHPRKNSAQKTIHKMLDNDPRYLRPDSRAEMAKRIASLAMSHRRRRRKGAWRSRNGLDRNPGEPSSPAPSAAASPTAQSMELHDAARFEADAADIQDIKRRVSDCSTAYAAQLATLVRELSISAPSSNASSRRASVASSHGDEAMVVSPPLAAAAEAYEPFPDPGYALPGDFLTAGTRSCADFPGQRHGAACWCSIARETAADPGSWLLPAGELSERAKLALTCPDPSQLLLRDSWGNSPLHLLAALEGFREALLETVVRSDGTPLRARNTGGQTFLHVLHVEWFGDLSGPAPPLRRLLIYLRDACPDLVYEADAYGRTFFHRAQSVVRDAQLLRSLLSMFDPARASRRDAFGFNPVVDTDAASRKPYAPPRRVGTTSPPGDGMAAPVHHPDPGDGSFLTYHSRLVQVIRASYADPTVEDAQGRNGLHCLAEAILNEQTMARHVRSSSSSSSSSNGRPNLKRKLHADDAVTAPRATAALAATFPPLGATCPAAAAAAAAATSPDTEGAALPTRLRHLQMLLLSVAVDHYDLRGRTPLMAFVEELSDDQDDRERTLRTIFETLLRAAPRPRGQGCGADGSTRNGPGGGDNDARGPSAMEARNPRGETALLVAARLGRKVALATLLEHGANVHARDAAGRGLLEVLDDEVRSARAAEDVGLYARLEACRALLTGRREWGVEYVGRVVRGETGVGREWRVRR</sequence>
<dbReference type="PROSITE" id="PS50088">
    <property type="entry name" value="ANK_REPEAT"/>
    <property type="match status" value="1"/>
</dbReference>
<reference evidence="3 4" key="1">
    <citation type="journal article" date="2024" name="Commun. Biol.">
        <title>Comparative genomic analysis of thermophilic fungi reveals convergent evolutionary adaptations and gene losses.</title>
        <authorList>
            <person name="Steindorff A.S."/>
            <person name="Aguilar-Pontes M.V."/>
            <person name="Robinson A.J."/>
            <person name="Andreopoulos B."/>
            <person name="LaButti K."/>
            <person name="Kuo A."/>
            <person name="Mondo S."/>
            <person name="Riley R."/>
            <person name="Otillar R."/>
            <person name="Haridas S."/>
            <person name="Lipzen A."/>
            <person name="Grimwood J."/>
            <person name="Schmutz J."/>
            <person name="Clum A."/>
            <person name="Reid I.D."/>
            <person name="Moisan M.C."/>
            <person name="Butler G."/>
            <person name="Nguyen T.T.M."/>
            <person name="Dewar K."/>
            <person name="Conant G."/>
            <person name="Drula E."/>
            <person name="Henrissat B."/>
            <person name="Hansel C."/>
            <person name="Singer S."/>
            <person name="Hutchinson M.I."/>
            <person name="de Vries R.P."/>
            <person name="Natvig D.O."/>
            <person name="Powell A.J."/>
            <person name="Tsang A."/>
            <person name="Grigoriev I.V."/>
        </authorList>
    </citation>
    <scope>NUCLEOTIDE SEQUENCE [LARGE SCALE GENOMIC DNA]</scope>
    <source>
        <strain evidence="3 4">ATCC 22073</strain>
    </source>
</reference>
<dbReference type="SUPFAM" id="SSF48403">
    <property type="entry name" value="Ankyrin repeat"/>
    <property type="match status" value="1"/>
</dbReference>
<organism evidence="3 4">
    <name type="scientific">Remersonia thermophila</name>
    <dbReference type="NCBI Taxonomy" id="72144"/>
    <lineage>
        <taxon>Eukaryota</taxon>
        <taxon>Fungi</taxon>
        <taxon>Dikarya</taxon>
        <taxon>Ascomycota</taxon>
        <taxon>Pezizomycotina</taxon>
        <taxon>Sordariomycetes</taxon>
        <taxon>Sordariomycetidae</taxon>
        <taxon>Sordariales</taxon>
        <taxon>Sordariales incertae sedis</taxon>
        <taxon>Remersonia</taxon>
    </lineage>
</organism>
<evidence type="ECO:0000256" key="2">
    <source>
        <dbReference type="SAM" id="MobiDB-lite"/>
    </source>
</evidence>
<feature type="compositionally biased region" description="Low complexity" evidence="2">
    <location>
        <begin position="44"/>
        <end position="70"/>
    </location>
</feature>
<proteinExistence type="predicted"/>
<feature type="region of interest" description="Disordered" evidence="2">
    <location>
        <begin position="674"/>
        <end position="706"/>
    </location>
</feature>
<dbReference type="RefSeq" id="XP_070864495.1">
    <property type="nucleotide sequence ID" value="XM_071013626.1"/>
</dbReference>
<evidence type="ECO:0000313" key="4">
    <source>
        <dbReference type="Proteomes" id="UP001600064"/>
    </source>
</evidence>
<keyword evidence="4" id="KW-1185">Reference proteome</keyword>
<dbReference type="InterPro" id="IPR036770">
    <property type="entry name" value="Ankyrin_rpt-contain_sf"/>
</dbReference>
<evidence type="ECO:0000256" key="1">
    <source>
        <dbReference type="PROSITE-ProRule" id="PRU00023"/>
    </source>
</evidence>
<dbReference type="EMBL" id="JAZGUE010000006">
    <property type="protein sequence ID" value="KAL2265768.1"/>
    <property type="molecule type" value="Genomic_DNA"/>
</dbReference>
<keyword evidence="1" id="KW-0040">ANK repeat</keyword>
<feature type="region of interest" description="Disordered" evidence="2">
    <location>
        <begin position="1"/>
        <end position="20"/>
    </location>
</feature>
<comment type="caution">
    <text evidence="3">The sequence shown here is derived from an EMBL/GenBank/DDBJ whole genome shotgun (WGS) entry which is preliminary data.</text>
</comment>
<feature type="region of interest" description="Disordered" evidence="2">
    <location>
        <begin position="469"/>
        <end position="500"/>
    </location>
</feature>
<evidence type="ECO:0000313" key="3">
    <source>
        <dbReference type="EMBL" id="KAL2265768.1"/>
    </source>
</evidence>
<gene>
    <name evidence="3" type="ORF">VTJ83DRAFT_6868</name>
</gene>
<evidence type="ECO:0008006" key="5">
    <source>
        <dbReference type="Google" id="ProtNLM"/>
    </source>
</evidence>
<feature type="region of interest" description="Disordered" evidence="2">
    <location>
        <begin position="41"/>
        <end position="76"/>
    </location>
</feature>
<feature type="region of interest" description="Disordered" evidence="2">
    <location>
        <begin position="113"/>
        <end position="133"/>
    </location>
</feature>
<feature type="region of interest" description="Disordered" evidence="2">
    <location>
        <begin position="146"/>
        <end position="188"/>
    </location>
</feature>
<dbReference type="PROSITE" id="PS50297">
    <property type="entry name" value="ANK_REP_REGION"/>
    <property type="match status" value="1"/>
</dbReference>
<feature type="compositionally biased region" description="Basic and acidic residues" evidence="2">
    <location>
        <begin position="121"/>
        <end position="133"/>
    </location>
</feature>
<dbReference type="Pfam" id="PF00023">
    <property type="entry name" value="Ank"/>
    <property type="match status" value="1"/>
</dbReference>
<dbReference type="Gene3D" id="1.25.40.20">
    <property type="entry name" value="Ankyrin repeat-containing domain"/>
    <property type="match status" value="2"/>
</dbReference>
<feature type="compositionally biased region" description="Basic residues" evidence="2">
    <location>
        <begin position="148"/>
        <end position="158"/>
    </location>
</feature>
<protein>
    <recommendedName>
        <fullName evidence="5">Ankyrin repeat protein</fullName>
    </recommendedName>
</protein>
<feature type="repeat" description="ANK" evidence="1">
    <location>
        <begin position="710"/>
        <end position="742"/>
    </location>
</feature>
<feature type="region of interest" description="Disordered" evidence="2">
    <location>
        <begin position="547"/>
        <end position="567"/>
    </location>
</feature>
<feature type="compositionally biased region" description="Basic residues" evidence="2">
    <location>
        <begin position="1"/>
        <end position="10"/>
    </location>
</feature>
<accession>A0ABR4D607</accession>
<dbReference type="GeneID" id="98128270"/>
<dbReference type="Proteomes" id="UP001600064">
    <property type="component" value="Unassembled WGS sequence"/>
</dbReference>